<sequence length="189" mass="22044">MIDLEKLHEQQALFAFYARQLSYPEKIDYHPSVWAEALIAGHPAYPALQQYWEAMQTYSMEQIEEMYVQTFDFQKKTTLYMTYYQYEDSRERGSLLVRLKEAYELFGLEIEGTELSDYLPLMCEFLSAADWRGHEQEAANILGLMLAVMEDGTYRLQQALKEAASPYFHLINGLRDTFKACVIQEAQGT</sequence>
<dbReference type="Pfam" id="PF02613">
    <property type="entry name" value="Nitrate_red_del"/>
    <property type="match status" value="1"/>
</dbReference>
<dbReference type="SUPFAM" id="SSF89155">
    <property type="entry name" value="TorD-like"/>
    <property type="match status" value="1"/>
</dbReference>
<reference evidence="3 4" key="1">
    <citation type="submission" date="2017-07" db="EMBL/GenBank/DDBJ databases">
        <title>Isolation and whole genome analysis of endospore-forming bacteria from heroin.</title>
        <authorList>
            <person name="Kalinowski J."/>
            <person name="Ahrens B."/>
            <person name="Al-Dilaimi A."/>
            <person name="Winkler A."/>
            <person name="Wibberg D."/>
            <person name="Schleenbecker U."/>
            <person name="Ruckert C."/>
            <person name="Wolfel R."/>
            <person name="Grass G."/>
        </authorList>
    </citation>
    <scope>NUCLEOTIDE SEQUENCE [LARGE SCALE GENOMIC DNA]</scope>
    <source>
        <strain evidence="3 4">7537-G1</strain>
    </source>
</reference>
<evidence type="ECO:0000313" key="5">
    <source>
        <dbReference type="Proteomes" id="UP000435177"/>
    </source>
</evidence>
<keyword evidence="1" id="KW-0534">Nitrate assimilation</keyword>
<accession>A0A268EUQ7</accession>
<evidence type="ECO:0000313" key="2">
    <source>
        <dbReference type="EMBL" id="MUG67655.1"/>
    </source>
</evidence>
<dbReference type="EMBL" id="WOAA01000016">
    <property type="protein sequence ID" value="MUG67655.1"/>
    <property type="molecule type" value="Genomic_DNA"/>
</dbReference>
<proteinExistence type="predicted"/>
<reference evidence="2 5" key="2">
    <citation type="submission" date="2019-11" db="EMBL/GenBank/DDBJ databases">
        <title>Draft genome sequences of five Paenibacillus species of dairy origin.</title>
        <authorList>
            <person name="Olajide A.M."/>
            <person name="Chen S."/>
            <person name="Lapointe G."/>
        </authorList>
    </citation>
    <scope>NUCLEOTIDE SEQUENCE [LARGE SCALE GENOMIC DNA]</scope>
    <source>
        <strain evidence="2 5">3CS1</strain>
    </source>
</reference>
<dbReference type="EMBL" id="NPBY01000034">
    <property type="protein sequence ID" value="PAD76858.1"/>
    <property type="molecule type" value="Genomic_DNA"/>
</dbReference>
<comment type="caution">
    <text evidence="3">The sequence shown here is derived from an EMBL/GenBank/DDBJ whole genome shotgun (WGS) entry which is preliminary data.</text>
</comment>
<evidence type="ECO:0000313" key="3">
    <source>
        <dbReference type="EMBL" id="PAD76858.1"/>
    </source>
</evidence>
<dbReference type="InterPro" id="IPR020945">
    <property type="entry name" value="DMSO/NO3_reduct_chaperone"/>
</dbReference>
<name>A0A268EUQ7_9BACL</name>
<dbReference type="GO" id="GO:0051131">
    <property type="term" value="P:chaperone-mediated protein complex assembly"/>
    <property type="evidence" value="ECO:0007669"/>
    <property type="project" value="InterPro"/>
</dbReference>
<dbReference type="InterPro" id="IPR003765">
    <property type="entry name" value="NO3_reductase_chaperone_NarJ"/>
</dbReference>
<dbReference type="Gene3D" id="1.10.3480.10">
    <property type="entry name" value="TorD-like"/>
    <property type="match status" value="1"/>
</dbReference>
<dbReference type="Proteomes" id="UP000215596">
    <property type="component" value="Unassembled WGS sequence"/>
</dbReference>
<organism evidence="3 4">
    <name type="scientific">Paenibacillus campinasensis</name>
    <dbReference type="NCBI Taxonomy" id="66347"/>
    <lineage>
        <taxon>Bacteria</taxon>
        <taxon>Bacillati</taxon>
        <taxon>Bacillota</taxon>
        <taxon>Bacilli</taxon>
        <taxon>Bacillales</taxon>
        <taxon>Paenibacillaceae</taxon>
        <taxon>Paenibacillus</taxon>
    </lineage>
</organism>
<evidence type="ECO:0000313" key="4">
    <source>
        <dbReference type="Proteomes" id="UP000215596"/>
    </source>
</evidence>
<dbReference type="NCBIfam" id="TIGR00684">
    <property type="entry name" value="narJ"/>
    <property type="match status" value="1"/>
</dbReference>
<dbReference type="OrthoDB" id="5296272at2"/>
<dbReference type="AlphaFoldDB" id="A0A268EUQ7"/>
<dbReference type="GO" id="GO:0051082">
    <property type="term" value="F:unfolded protein binding"/>
    <property type="evidence" value="ECO:0007669"/>
    <property type="project" value="InterPro"/>
</dbReference>
<protein>
    <submittedName>
        <fullName evidence="3">Nitrate reductase molybdenum cofactor assembly chaperone</fullName>
    </submittedName>
</protein>
<dbReference type="Proteomes" id="UP000435177">
    <property type="component" value="Unassembled WGS sequence"/>
</dbReference>
<evidence type="ECO:0000256" key="1">
    <source>
        <dbReference type="ARBA" id="ARBA00023063"/>
    </source>
</evidence>
<dbReference type="PANTHER" id="PTHR43680:SF2">
    <property type="entry name" value="NITRATE REDUCTASE MOLYBDENUM COFACTOR ASSEMBLY CHAPERONE NARJ"/>
    <property type="match status" value="1"/>
</dbReference>
<dbReference type="InterPro" id="IPR036411">
    <property type="entry name" value="TorD-like_sf"/>
</dbReference>
<dbReference type="GO" id="GO:0042128">
    <property type="term" value="P:nitrate assimilation"/>
    <property type="evidence" value="ECO:0007669"/>
    <property type="project" value="UniProtKB-KW"/>
</dbReference>
<dbReference type="RefSeq" id="WP_095265331.1">
    <property type="nucleotide sequence ID" value="NZ_NPBY01000034.1"/>
</dbReference>
<dbReference type="GO" id="GO:0016530">
    <property type="term" value="F:metallochaperone activity"/>
    <property type="evidence" value="ECO:0007669"/>
    <property type="project" value="TreeGrafter"/>
</dbReference>
<gene>
    <name evidence="3" type="primary">narJ</name>
    <name evidence="3" type="ORF">CHH67_11505</name>
    <name evidence="2" type="ORF">GNP94_16825</name>
</gene>
<keyword evidence="5" id="KW-1185">Reference proteome</keyword>
<dbReference type="PANTHER" id="PTHR43680">
    <property type="entry name" value="NITRATE REDUCTASE MOLYBDENUM COFACTOR ASSEMBLY CHAPERONE"/>
    <property type="match status" value="1"/>
</dbReference>